<comment type="subcellular location">
    <subcellularLocation>
        <location evidence="1">Nucleus</location>
    </subcellularLocation>
</comment>
<proteinExistence type="inferred from homology"/>
<dbReference type="Proteomes" id="UP001377567">
    <property type="component" value="Unassembled WGS sequence"/>
</dbReference>
<evidence type="ECO:0000256" key="5">
    <source>
        <dbReference type="ARBA" id="ARBA00022694"/>
    </source>
</evidence>
<evidence type="ECO:0000256" key="7">
    <source>
        <dbReference type="ARBA" id="ARBA00025043"/>
    </source>
</evidence>
<dbReference type="InterPro" id="IPR013926">
    <property type="entry name" value="CGI121/TPRKB"/>
</dbReference>
<dbReference type="PANTHER" id="PTHR15840">
    <property type="entry name" value="CGI-121 FAMILY MEMBER"/>
    <property type="match status" value="1"/>
</dbReference>
<evidence type="ECO:0000313" key="9">
    <source>
        <dbReference type="EMBL" id="GMM53480.1"/>
    </source>
</evidence>
<keyword evidence="5" id="KW-0819">tRNA processing</keyword>
<keyword evidence="6 8" id="KW-0539">Nucleus</keyword>
<evidence type="ECO:0000256" key="6">
    <source>
        <dbReference type="ARBA" id="ARBA00023242"/>
    </source>
</evidence>
<dbReference type="GO" id="GO:0005634">
    <property type="term" value="C:nucleus"/>
    <property type="evidence" value="ECO:0007669"/>
    <property type="project" value="UniProtKB-SubCell"/>
</dbReference>
<accession>A0AAV5RPY7</accession>
<dbReference type="Pfam" id="PF08617">
    <property type="entry name" value="CGI-121"/>
    <property type="match status" value="1"/>
</dbReference>
<protein>
    <recommendedName>
        <fullName evidence="4">EKC/KEOPS complex subunit CGI121</fullName>
    </recommendedName>
    <alternativeName>
        <fullName evidence="3">EKC/KEOPS complex subunit cgi121</fullName>
    </alternativeName>
</protein>
<evidence type="ECO:0000313" key="10">
    <source>
        <dbReference type="Proteomes" id="UP001377567"/>
    </source>
</evidence>
<dbReference type="GO" id="GO:0005829">
    <property type="term" value="C:cytosol"/>
    <property type="evidence" value="ECO:0007669"/>
    <property type="project" value="TreeGrafter"/>
</dbReference>
<sequence>MILPQFPDYEINVSLYENVQNAADIQSRVAELPYAFIDANMICSVEQLTAAIYRTLMESTYNRLRTKTLHSEVLLALSPTSNIGEAFKKFGVKSTSERLIVVQINENGSQKIDDSLVQGDSVEFKDENLQSYCDVDAIRKVYKLDKSFQSNNTSDLSRALVDAIQLRGL</sequence>
<keyword evidence="10" id="KW-1185">Reference proteome</keyword>
<evidence type="ECO:0000256" key="8">
    <source>
        <dbReference type="RuleBase" id="RU004398"/>
    </source>
</evidence>
<evidence type="ECO:0000256" key="2">
    <source>
        <dbReference type="ARBA" id="ARBA00005546"/>
    </source>
</evidence>
<dbReference type="SUPFAM" id="SSF143870">
    <property type="entry name" value="PF0523-like"/>
    <property type="match status" value="1"/>
</dbReference>
<evidence type="ECO:0000256" key="3">
    <source>
        <dbReference type="ARBA" id="ARBA00015316"/>
    </source>
</evidence>
<dbReference type="AlphaFoldDB" id="A0AAV5RPY7"/>
<dbReference type="GO" id="GO:0002949">
    <property type="term" value="P:tRNA threonylcarbamoyladenosine modification"/>
    <property type="evidence" value="ECO:0007669"/>
    <property type="project" value="TreeGrafter"/>
</dbReference>
<comment type="function">
    <text evidence="7">Component of the EKC/KEOPS complex that is required for the formation of a threonylcarbamoyl group on adenosine at position 37 (t(6)A37) in tRNAs that read codons beginning with adenine. The complex is probably involved in the transfer of the threonylcarbamoyl moiety of threonylcarbamoyl-AMP (TC-AMP) to the N6 group of A37. CGI121 acts as an allosteric effector that regulates the t(6)A activity of the complex. The EKC/KEOPS complex also promotes both telomere uncapping and telomere elongation. The complex is required for efficient recruitment of transcriptional coactivators. CGI121 is not required for tRNA modification.</text>
</comment>
<comment type="caution">
    <text evidence="9">The sequence shown here is derived from an EMBL/GenBank/DDBJ whole genome shotgun (WGS) entry which is preliminary data.</text>
</comment>
<organism evidence="9 10">
    <name type="scientific">Maudiozyma humilis</name>
    <name type="common">Sour dough yeast</name>
    <name type="synonym">Kazachstania humilis</name>
    <dbReference type="NCBI Taxonomy" id="51915"/>
    <lineage>
        <taxon>Eukaryota</taxon>
        <taxon>Fungi</taxon>
        <taxon>Dikarya</taxon>
        <taxon>Ascomycota</taxon>
        <taxon>Saccharomycotina</taxon>
        <taxon>Saccharomycetes</taxon>
        <taxon>Saccharomycetales</taxon>
        <taxon>Saccharomycetaceae</taxon>
        <taxon>Maudiozyma</taxon>
    </lineage>
</organism>
<dbReference type="InterPro" id="IPR036504">
    <property type="entry name" value="CGI121/TPRKB_sf"/>
</dbReference>
<dbReference type="Gene3D" id="3.30.2380.10">
    <property type="entry name" value="CGI121/TPRKB"/>
    <property type="match status" value="1"/>
</dbReference>
<dbReference type="PANTHER" id="PTHR15840:SF10">
    <property type="entry name" value="EKC_KEOPS COMPLEX SUBUNIT TPRKB"/>
    <property type="match status" value="1"/>
</dbReference>
<name>A0AAV5RPY7_MAUHU</name>
<evidence type="ECO:0000256" key="1">
    <source>
        <dbReference type="ARBA" id="ARBA00004123"/>
    </source>
</evidence>
<dbReference type="NCBIfam" id="NF011465">
    <property type="entry name" value="PRK14886.1-1"/>
    <property type="match status" value="1"/>
</dbReference>
<reference evidence="9 10" key="1">
    <citation type="journal article" date="2023" name="Elife">
        <title>Identification of key yeast species and microbe-microbe interactions impacting larval growth of Drosophila in the wild.</title>
        <authorList>
            <person name="Mure A."/>
            <person name="Sugiura Y."/>
            <person name="Maeda R."/>
            <person name="Honda K."/>
            <person name="Sakurai N."/>
            <person name="Takahashi Y."/>
            <person name="Watada M."/>
            <person name="Katoh T."/>
            <person name="Gotoh A."/>
            <person name="Gotoh Y."/>
            <person name="Taniguchi I."/>
            <person name="Nakamura K."/>
            <person name="Hayashi T."/>
            <person name="Katayama T."/>
            <person name="Uemura T."/>
            <person name="Hattori Y."/>
        </authorList>
    </citation>
    <scope>NUCLEOTIDE SEQUENCE [LARGE SCALE GENOMIC DNA]</scope>
    <source>
        <strain evidence="9 10">KH-74</strain>
    </source>
</reference>
<gene>
    <name evidence="9" type="ORF">DAKH74_000960</name>
</gene>
<comment type="similarity">
    <text evidence="2 8">Belongs to the CGI121/TPRKB family.</text>
</comment>
<dbReference type="EMBL" id="BTGD01000001">
    <property type="protein sequence ID" value="GMM53480.1"/>
    <property type="molecule type" value="Genomic_DNA"/>
</dbReference>
<evidence type="ECO:0000256" key="4">
    <source>
        <dbReference type="ARBA" id="ARBA00016009"/>
    </source>
</evidence>
<dbReference type="GO" id="GO:0000408">
    <property type="term" value="C:EKC/KEOPS complex"/>
    <property type="evidence" value="ECO:0007669"/>
    <property type="project" value="TreeGrafter"/>
</dbReference>